<dbReference type="CDD" id="cd00742">
    <property type="entry name" value="FABP"/>
    <property type="match status" value="3"/>
</dbReference>
<dbReference type="InterPro" id="IPR000463">
    <property type="entry name" value="Fatty_acid-bd"/>
</dbReference>
<keyword evidence="7" id="KW-1185">Reference proteome</keyword>
<dbReference type="PANTHER" id="PTHR22725">
    <property type="entry name" value="FATTY ACID-BINDING PROTEIN HOMOLOG 1-RELATED-RELATED"/>
    <property type="match status" value="1"/>
</dbReference>
<dbReference type="SUPFAM" id="SSF50814">
    <property type="entry name" value="Lipocalins"/>
    <property type="match status" value="3"/>
</dbReference>
<evidence type="ECO:0000259" key="5">
    <source>
        <dbReference type="PROSITE" id="PS00214"/>
    </source>
</evidence>
<keyword evidence="4" id="KW-0812">Transmembrane</keyword>
<evidence type="ECO:0000313" key="6">
    <source>
        <dbReference type="EMBL" id="OZC10127.1"/>
    </source>
</evidence>
<dbReference type="Proteomes" id="UP000242913">
    <property type="component" value="Unassembled WGS sequence"/>
</dbReference>
<sequence>MIHTLRHTHAEVKELPEKFMGTFKLDRSENFEEFLASKGVNWFLRKMISFASVTKVLSHSDETRDAYNLSNLTSKKNTVYKNWKLKEEFQAEGLDGKMHQITFDFDPATDSLKETHIRMDDPNDHGETYTYTVDGDTLTLEPSTLTFSTDTTSQMDQRLLAAFFFLLIVLSLMSQFSDTYSSRISKVIMMIRFAIAAILLSAVFDEVGAKSATSDTSTKILPEKFLGIFKLERDENFDNYLEAKGYGWFMRQLIKLASVTKVFRKANSQKPNRYDMENLTSKKNTLFADWKLGEEFIAEALDSTQHKITFNLKDLNNILTETHIKVDDLNDIETYEYYRDGDYLVMVRLSNMCHHSMKPNLSWLSSLLFLTLPYSFSTEPKQLSSVFFGRYTLEKTTNLDEYLTARGYKWLTRRLILIASVTKVIRKAASGHSLRYDMETLTWKKNVFYTNFALGTSFLTQHLEDGLFNVTIDTNQDGTVMTESLMRVENPEDHEIFHYTREGDYLIMRTTWKDVSATGFYREVCSYDTNNHPEFC</sequence>
<keyword evidence="2" id="KW-0813">Transport</keyword>
<name>A0A238BXY6_9BILA</name>
<dbReference type="InterPro" id="IPR012674">
    <property type="entry name" value="Calycin"/>
</dbReference>
<evidence type="ECO:0000256" key="4">
    <source>
        <dbReference type="SAM" id="Phobius"/>
    </source>
</evidence>
<dbReference type="EMBL" id="KZ269988">
    <property type="protein sequence ID" value="OZC10127.1"/>
    <property type="molecule type" value="Genomic_DNA"/>
</dbReference>
<comment type="similarity">
    <text evidence="1">Belongs to the calycin superfamily. Fatty-acid binding protein (FABP) family.</text>
</comment>
<accession>A0A238BXY6</accession>
<proteinExistence type="inferred from homology"/>
<dbReference type="Gene3D" id="2.40.128.20">
    <property type="match status" value="3"/>
</dbReference>
<evidence type="ECO:0000256" key="3">
    <source>
        <dbReference type="ARBA" id="ARBA00023121"/>
    </source>
</evidence>
<evidence type="ECO:0000256" key="2">
    <source>
        <dbReference type="ARBA" id="ARBA00022448"/>
    </source>
</evidence>
<feature type="transmembrane region" description="Helical" evidence="4">
    <location>
        <begin position="159"/>
        <end position="177"/>
    </location>
</feature>
<evidence type="ECO:0000256" key="1">
    <source>
        <dbReference type="ARBA" id="ARBA00008390"/>
    </source>
</evidence>
<dbReference type="PRINTS" id="PR00178">
    <property type="entry name" value="FATTYACIDBP"/>
</dbReference>
<dbReference type="OrthoDB" id="412780at2759"/>
<feature type="domain" description="Cytosolic fatty-acid binding proteins" evidence="5">
    <location>
        <begin position="227"/>
        <end position="244"/>
    </location>
</feature>
<reference evidence="6 7" key="1">
    <citation type="submission" date="2015-12" db="EMBL/GenBank/DDBJ databases">
        <title>Draft genome of the nematode, Onchocerca flexuosa.</title>
        <authorList>
            <person name="Mitreva M."/>
        </authorList>
    </citation>
    <scope>NUCLEOTIDE SEQUENCE [LARGE SCALE GENOMIC DNA]</scope>
    <source>
        <strain evidence="6">Red Deer</strain>
    </source>
</reference>
<keyword evidence="4" id="KW-1133">Transmembrane helix</keyword>
<dbReference type="InterPro" id="IPR040094">
    <property type="entry name" value="Lbp1-4"/>
</dbReference>
<protein>
    <recommendedName>
        <fullName evidence="5">Cytosolic fatty-acid binding proteins domain-containing protein</fullName>
    </recommendedName>
</protein>
<dbReference type="PROSITE" id="PS00214">
    <property type="entry name" value="FABP"/>
    <property type="match status" value="2"/>
</dbReference>
<evidence type="ECO:0000313" key="7">
    <source>
        <dbReference type="Proteomes" id="UP000242913"/>
    </source>
</evidence>
<keyword evidence="3" id="KW-0446">Lipid-binding</keyword>
<feature type="domain" description="Cytosolic fatty-acid binding proteins" evidence="5">
    <location>
        <begin position="21"/>
        <end position="38"/>
    </location>
</feature>
<organism evidence="6 7">
    <name type="scientific">Onchocerca flexuosa</name>
    <dbReference type="NCBI Taxonomy" id="387005"/>
    <lineage>
        <taxon>Eukaryota</taxon>
        <taxon>Metazoa</taxon>
        <taxon>Ecdysozoa</taxon>
        <taxon>Nematoda</taxon>
        <taxon>Chromadorea</taxon>
        <taxon>Rhabditida</taxon>
        <taxon>Spirurina</taxon>
        <taxon>Spiruromorpha</taxon>
        <taxon>Filarioidea</taxon>
        <taxon>Onchocercidae</taxon>
        <taxon>Onchocerca</taxon>
    </lineage>
</organism>
<dbReference type="GO" id="GO:0008289">
    <property type="term" value="F:lipid binding"/>
    <property type="evidence" value="ECO:0007669"/>
    <property type="project" value="UniProtKB-KW"/>
</dbReference>
<dbReference type="AlphaFoldDB" id="A0A238BXY6"/>
<gene>
    <name evidence="6" type="ORF">X798_02717</name>
</gene>
<keyword evidence="4" id="KW-0472">Membrane</keyword>